<dbReference type="SUPFAM" id="SSF140931">
    <property type="entry name" value="Fic-like"/>
    <property type="match status" value="1"/>
</dbReference>
<dbReference type="Gene3D" id="1.10.3290.10">
    <property type="entry name" value="Fido-like domain"/>
    <property type="match status" value="1"/>
</dbReference>
<dbReference type="GO" id="GO:0005524">
    <property type="term" value="F:ATP binding"/>
    <property type="evidence" value="ECO:0007669"/>
    <property type="project" value="UniProtKB-KW"/>
</dbReference>
<evidence type="ECO:0000259" key="4">
    <source>
        <dbReference type="PROSITE" id="PS51459"/>
    </source>
</evidence>
<feature type="active site" evidence="1">
    <location>
        <position position="187"/>
    </location>
</feature>
<protein>
    <recommendedName>
        <fullName evidence="4">Fido domain-containing protein</fullName>
    </recommendedName>
</protein>
<keyword evidence="2" id="KW-0067">ATP-binding</keyword>
<comment type="caution">
    <text evidence="5">The sequence shown here is derived from an EMBL/GenBank/DDBJ whole genome shotgun (WGS) entry which is preliminary data.</text>
</comment>
<dbReference type="Pfam" id="PF02661">
    <property type="entry name" value="Fic"/>
    <property type="match status" value="1"/>
</dbReference>
<dbReference type="EMBL" id="MHCN01000020">
    <property type="protein sequence ID" value="OGY20902.1"/>
    <property type="molecule type" value="Genomic_DNA"/>
</dbReference>
<feature type="binding site" evidence="2">
    <location>
        <begin position="191"/>
        <end position="198"/>
    </location>
    <ligand>
        <name>ATP</name>
        <dbReference type="ChEBI" id="CHEBI:30616"/>
    </ligand>
</feature>
<keyword evidence="2" id="KW-0547">Nucleotide-binding</keyword>
<dbReference type="InterPro" id="IPR003812">
    <property type="entry name" value="Fido"/>
</dbReference>
<dbReference type="Proteomes" id="UP000176299">
    <property type="component" value="Unassembled WGS sequence"/>
</dbReference>
<reference evidence="5 6" key="1">
    <citation type="journal article" date="2016" name="Nat. Commun.">
        <title>Thousands of microbial genomes shed light on interconnected biogeochemical processes in an aquifer system.</title>
        <authorList>
            <person name="Anantharaman K."/>
            <person name="Brown C.T."/>
            <person name="Hug L.A."/>
            <person name="Sharon I."/>
            <person name="Castelle C.J."/>
            <person name="Probst A.J."/>
            <person name="Thomas B.C."/>
            <person name="Singh A."/>
            <person name="Wilkins M.J."/>
            <person name="Karaoz U."/>
            <person name="Brodie E.L."/>
            <person name="Williams K.H."/>
            <person name="Hubbard S.S."/>
            <person name="Banfield J.F."/>
        </authorList>
    </citation>
    <scope>NUCLEOTIDE SEQUENCE [LARGE SCALE GENOMIC DNA]</scope>
</reference>
<gene>
    <name evidence="5" type="ORF">A2113_02085</name>
</gene>
<sequence>MFLPKFNLTNKILTNIGQIEASKAIIEAAPLVPAYEAKFREEAIIRTVHHGTAIEGNPLEQKEVEKVLAGQEVPARDRDIQEVLNYREVLKYIDLVRDEPITEKVLLQIHKLTTKKTLSTDQSGQYRKIQVRVTNSKTGETSYLPPTPSQIPSLIRDFLFWLNRVTSEEIQPIIKAAVTHYTLAAIHPFTDGNGRAARAVATLVLFKEDYDFKKFFSLEEYFDRDAGRYYSCLQQTSNQSKNLNQRDLTSWVEYFTEGLAIELGRIRGKVQHLSIDLKLKSKMGQIPLNERQLKLVDYMQEYGQVSNKEWRSLLPMISDDTILRDLKYLMKKRIVKKRGSTKSAVYLLK</sequence>
<dbReference type="PROSITE" id="PS51459">
    <property type="entry name" value="FIDO"/>
    <property type="match status" value="1"/>
</dbReference>
<organism evidence="5 6">
    <name type="scientific">Candidatus Woykebacteria bacterium GWA1_44_8</name>
    <dbReference type="NCBI Taxonomy" id="1802591"/>
    <lineage>
        <taxon>Bacteria</taxon>
        <taxon>Candidatus Woykeibacteriota</taxon>
    </lineage>
</organism>
<dbReference type="InterPro" id="IPR036597">
    <property type="entry name" value="Fido-like_dom_sf"/>
</dbReference>
<dbReference type="AlphaFoldDB" id="A0A1G1VZR9"/>
<accession>A0A1G1VZR9</accession>
<proteinExistence type="predicted"/>
<dbReference type="PANTHER" id="PTHR13504">
    <property type="entry name" value="FIDO DOMAIN-CONTAINING PROTEIN DDB_G0283145"/>
    <property type="match status" value="1"/>
</dbReference>
<evidence type="ECO:0000313" key="5">
    <source>
        <dbReference type="EMBL" id="OGY20902.1"/>
    </source>
</evidence>
<evidence type="ECO:0000256" key="2">
    <source>
        <dbReference type="PIRSR" id="PIRSR640198-2"/>
    </source>
</evidence>
<evidence type="ECO:0000256" key="3">
    <source>
        <dbReference type="PIRSR" id="PIRSR640198-3"/>
    </source>
</evidence>
<feature type="site" description="Important for autoinhibition of adenylyltransferase activity" evidence="3">
    <location>
        <position position="55"/>
    </location>
</feature>
<dbReference type="PANTHER" id="PTHR13504:SF38">
    <property type="entry name" value="FIDO DOMAIN-CONTAINING PROTEIN"/>
    <property type="match status" value="1"/>
</dbReference>
<feature type="domain" description="Fido" evidence="4">
    <location>
        <begin position="101"/>
        <end position="257"/>
    </location>
</feature>
<name>A0A1G1VZR9_9BACT</name>
<evidence type="ECO:0000256" key="1">
    <source>
        <dbReference type="PIRSR" id="PIRSR640198-1"/>
    </source>
</evidence>
<dbReference type="InterPro" id="IPR040198">
    <property type="entry name" value="Fido_containing"/>
</dbReference>
<evidence type="ECO:0000313" key="6">
    <source>
        <dbReference type="Proteomes" id="UP000176299"/>
    </source>
</evidence>